<comment type="caution">
    <text evidence="3">The sequence shown here is derived from an EMBL/GenBank/DDBJ whole genome shotgun (WGS) entry which is preliminary data.</text>
</comment>
<dbReference type="AlphaFoldDB" id="A0A166QEI1"/>
<dbReference type="SFLD" id="SFLDS00019">
    <property type="entry name" value="Glutathione_Transferase_(cytos"/>
    <property type="match status" value="1"/>
</dbReference>
<dbReference type="InterPro" id="IPR010987">
    <property type="entry name" value="Glutathione-S-Trfase_C-like"/>
</dbReference>
<dbReference type="PANTHER" id="PTHR44051:SF8">
    <property type="entry name" value="GLUTATHIONE S-TRANSFERASE GSTA"/>
    <property type="match status" value="1"/>
</dbReference>
<sequence>MSLTLYYHPLASFCHKVLIALYENGTEFERRIIDLGDPADSAELQALWPIGKFPIIFDAVHRRNLPESSIIIEYVDRRFPGTHHLVPDDWETALEVRLWDRFFDHYVQVPMQQIVSDRLHATNGDVTKERSMLKTAYDMLERRMASRIWVASPAFSMADCAAAPALFYARTLVPFPDDYDHLRAYFERLVQRPSFQRVIDEARPWFSFYPFAEALEQRFRQATHDPRP</sequence>
<dbReference type="Pfam" id="PF13410">
    <property type="entry name" value="GST_C_2"/>
    <property type="match status" value="1"/>
</dbReference>
<feature type="domain" description="GST C-terminal" evidence="2">
    <location>
        <begin position="88"/>
        <end position="211"/>
    </location>
</feature>
<dbReference type="OrthoDB" id="9782992at2"/>
<dbReference type="SUPFAM" id="SSF52833">
    <property type="entry name" value="Thioredoxin-like"/>
    <property type="match status" value="1"/>
</dbReference>
<dbReference type="EMBL" id="LUKJ01000003">
    <property type="protein sequence ID" value="KZN20135.1"/>
    <property type="molecule type" value="Genomic_DNA"/>
</dbReference>
<evidence type="ECO:0000313" key="4">
    <source>
        <dbReference type="Proteomes" id="UP000076489"/>
    </source>
</evidence>
<gene>
    <name evidence="3" type="ORF">A1D17_29815</name>
</gene>
<dbReference type="CDD" id="cd00299">
    <property type="entry name" value="GST_C_family"/>
    <property type="match status" value="1"/>
</dbReference>
<dbReference type="InterPro" id="IPR036282">
    <property type="entry name" value="Glutathione-S-Trfase_C_sf"/>
</dbReference>
<feature type="domain" description="GST N-terminal" evidence="1">
    <location>
        <begin position="1"/>
        <end position="83"/>
    </location>
</feature>
<evidence type="ECO:0000259" key="2">
    <source>
        <dbReference type="PROSITE" id="PS50405"/>
    </source>
</evidence>
<dbReference type="CDD" id="cd00570">
    <property type="entry name" value="GST_N_family"/>
    <property type="match status" value="1"/>
</dbReference>
<keyword evidence="3" id="KW-0808">Transferase</keyword>
<protein>
    <submittedName>
        <fullName evidence="3">Glutathione S-transferase</fullName>
    </submittedName>
</protein>
<dbReference type="Gene3D" id="1.20.1050.10">
    <property type="match status" value="1"/>
</dbReference>
<dbReference type="InterPro" id="IPR004045">
    <property type="entry name" value="Glutathione_S-Trfase_N"/>
</dbReference>
<dbReference type="RefSeq" id="WP_063343776.1">
    <property type="nucleotide sequence ID" value="NZ_LUKJ01000003.1"/>
</dbReference>
<accession>A0A166QEI1</accession>
<evidence type="ECO:0000259" key="1">
    <source>
        <dbReference type="PROSITE" id="PS50404"/>
    </source>
</evidence>
<dbReference type="PROSITE" id="PS50405">
    <property type="entry name" value="GST_CTER"/>
    <property type="match status" value="1"/>
</dbReference>
<proteinExistence type="predicted"/>
<dbReference type="InterPro" id="IPR036249">
    <property type="entry name" value="Thioredoxin-like_sf"/>
</dbReference>
<reference evidence="4" key="1">
    <citation type="submission" date="2016-03" db="EMBL/GenBank/DDBJ databases">
        <authorList>
            <person name="Ray J."/>
            <person name="Price M."/>
            <person name="Deutschbauer A."/>
        </authorList>
    </citation>
    <scope>NUCLEOTIDE SEQUENCE [LARGE SCALE GENOMIC DNA]</scope>
    <source>
        <strain evidence="4">FW300-N1B4</strain>
    </source>
</reference>
<dbReference type="PROSITE" id="PS50404">
    <property type="entry name" value="GST_NTER"/>
    <property type="match status" value="1"/>
</dbReference>
<dbReference type="PANTHER" id="PTHR44051">
    <property type="entry name" value="GLUTATHIONE S-TRANSFERASE-RELATED"/>
    <property type="match status" value="1"/>
</dbReference>
<organism evidence="3 4">
    <name type="scientific">Pseudomonas fluorescens</name>
    <dbReference type="NCBI Taxonomy" id="294"/>
    <lineage>
        <taxon>Bacteria</taxon>
        <taxon>Pseudomonadati</taxon>
        <taxon>Pseudomonadota</taxon>
        <taxon>Gammaproteobacteria</taxon>
        <taxon>Pseudomonadales</taxon>
        <taxon>Pseudomonadaceae</taxon>
        <taxon>Pseudomonas</taxon>
    </lineage>
</organism>
<reference evidence="3 4" key="2">
    <citation type="journal article" date="2018" name="Nature">
        <title>Mutant phenotypes for thousands of bacterial genes of unknown function.</title>
        <authorList>
            <person name="Price M.N."/>
            <person name="Wetmore K.M."/>
            <person name="Waters R.J."/>
            <person name="Callaghan M."/>
            <person name="Ray J."/>
            <person name="Liu H."/>
            <person name="Kuehl J.V."/>
            <person name="Melnyk R.A."/>
            <person name="Lamson J.S."/>
            <person name="Suh Y."/>
            <person name="Carlson H.K."/>
            <person name="Esquivel Z."/>
            <person name="Sadeeshkumar H."/>
            <person name="Chakraborty R."/>
            <person name="Zane G.M."/>
            <person name="Rubin B.E."/>
            <person name="Wall J.D."/>
            <person name="Visel A."/>
            <person name="Bristow J."/>
            <person name="Blow M.J."/>
            <person name="Arkin A.P."/>
            <person name="Deutschbauer A.M."/>
        </authorList>
    </citation>
    <scope>NUCLEOTIDE SEQUENCE [LARGE SCALE GENOMIC DNA]</scope>
    <source>
        <strain evidence="3 4">FW300-N1B4</strain>
    </source>
</reference>
<dbReference type="GO" id="GO:0016740">
    <property type="term" value="F:transferase activity"/>
    <property type="evidence" value="ECO:0007669"/>
    <property type="project" value="UniProtKB-KW"/>
</dbReference>
<dbReference type="SFLD" id="SFLDG00358">
    <property type="entry name" value="Main_(cytGST)"/>
    <property type="match status" value="1"/>
</dbReference>
<evidence type="ECO:0000313" key="3">
    <source>
        <dbReference type="EMBL" id="KZN20135.1"/>
    </source>
</evidence>
<dbReference type="InterPro" id="IPR040079">
    <property type="entry name" value="Glutathione_S-Trfase"/>
</dbReference>
<dbReference type="Pfam" id="PF13417">
    <property type="entry name" value="GST_N_3"/>
    <property type="match status" value="1"/>
</dbReference>
<dbReference type="SUPFAM" id="SSF47616">
    <property type="entry name" value="GST C-terminal domain-like"/>
    <property type="match status" value="1"/>
</dbReference>
<dbReference type="Proteomes" id="UP000076489">
    <property type="component" value="Unassembled WGS sequence"/>
</dbReference>
<dbReference type="Gene3D" id="3.40.30.10">
    <property type="entry name" value="Glutaredoxin"/>
    <property type="match status" value="1"/>
</dbReference>
<name>A0A166QEI1_PSEFL</name>